<organism evidence="1 2">
    <name type="scientific">Streptomyces bacillaris</name>
    <dbReference type="NCBI Taxonomy" id="68179"/>
    <lineage>
        <taxon>Bacteria</taxon>
        <taxon>Bacillati</taxon>
        <taxon>Actinomycetota</taxon>
        <taxon>Actinomycetes</taxon>
        <taxon>Kitasatosporales</taxon>
        <taxon>Streptomycetaceae</taxon>
        <taxon>Streptomyces</taxon>
    </lineage>
</organism>
<protein>
    <submittedName>
        <fullName evidence="1">DUF6893 family small protein</fullName>
    </submittedName>
</protein>
<gene>
    <name evidence="1" type="ORF">ACFWR3_38600</name>
</gene>
<proteinExistence type="predicted"/>
<dbReference type="RefSeq" id="WP_374202198.1">
    <property type="nucleotide sequence ID" value="NZ_JBEOUV010000005.1"/>
</dbReference>
<name>A0ABW6E976_9ACTN</name>
<sequence>MHWMWIGVAAGLAALYGVVRNLPDARRYLRMRRM</sequence>
<reference evidence="1 2" key="1">
    <citation type="submission" date="2024-09" db="EMBL/GenBank/DDBJ databases">
        <title>The Natural Products Discovery Center: Release of the First 8490 Sequenced Strains for Exploring Actinobacteria Biosynthetic Diversity.</title>
        <authorList>
            <person name="Kalkreuter E."/>
            <person name="Kautsar S.A."/>
            <person name="Yang D."/>
            <person name="Bader C.D."/>
            <person name="Teijaro C.N."/>
            <person name="Fluegel L."/>
            <person name="Davis C.M."/>
            <person name="Simpson J.R."/>
            <person name="Lauterbach L."/>
            <person name="Steele A.D."/>
            <person name="Gui C."/>
            <person name="Meng S."/>
            <person name="Li G."/>
            <person name="Viehrig K."/>
            <person name="Ye F."/>
            <person name="Su P."/>
            <person name="Kiefer A.F."/>
            <person name="Nichols A."/>
            <person name="Cepeda A.J."/>
            <person name="Yan W."/>
            <person name="Fan B."/>
            <person name="Jiang Y."/>
            <person name="Adhikari A."/>
            <person name="Zheng C.-J."/>
            <person name="Schuster L."/>
            <person name="Cowan T.M."/>
            <person name="Smanski M.J."/>
            <person name="Chevrette M.G."/>
            <person name="De Carvalho L.P.S."/>
            <person name="Shen B."/>
        </authorList>
    </citation>
    <scope>NUCLEOTIDE SEQUENCE [LARGE SCALE GENOMIC DNA]</scope>
    <source>
        <strain evidence="1 2">NPDC058584</strain>
    </source>
</reference>
<dbReference type="InterPro" id="IPR054188">
    <property type="entry name" value="DUF6893"/>
</dbReference>
<comment type="caution">
    <text evidence="1">The sequence shown here is derived from an EMBL/GenBank/DDBJ whole genome shotgun (WGS) entry which is preliminary data.</text>
</comment>
<dbReference type="Proteomes" id="UP001598300">
    <property type="component" value="Unassembled WGS sequence"/>
</dbReference>
<dbReference type="Pfam" id="PF21833">
    <property type="entry name" value="DUF6893"/>
    <property type="match status" value="1"/>
</dbReference>
<evidence type="ECO:0000313" key="2">
    <source>
        <dbReference type="Proteomes" id="UP001598300"/>
    </source>
</evidence>
<keyword evidence="2" id="KW-1185">Reference proteome</keyword>
<evidence type="ECO:0000313" key="1">
    <source>
        <dbReference type="EMBL" id="MFD3961982.1"/>
    </source>
</evidence>
<accession>A0ABW6E976</accession>
<dbReference type="GeneID" id="97336438"/>
<dbReference type="EMBL" id="JBHXPM010000076">
    <property type="protein sequence ID" value="MFD3961982.1"/>
    <property type="molecule type" value="Genomic_DNA"/>
</dbReference>